<dbReference type="Pfam" id="PF00400">
    <property type="entry name" value="WD40"/>
    <property type="match status" value="8"/>
</dbReference>
<sequence>MAFEVRRVITCAHEEQILCVAYNLNKKELYSGAQDGLIKVWDIDSGKAVRTQDGHTGWINDLNFSSATRLLFSASLDGTIRVWSERGRQLQVVEFSGPVFALAWNSKRRHLIAGGNGLVQVYRAIRPDAEGMKKAQEGKGEVKILKPVNSHRSHTDLVRAVCCAENGKVFTAGFDRTVCISDSERVKETCQPIKNAHAGAICTACLDTNNGWLLTGGFDGKVKLWSSEGHSVDVLDVSLEAVTGIAYVPHTKSYWITGKSQRMMVYDPRIPLDMTPYVESTSRFLDYPVQKVCHPPGTDLVLGVGFQKQLVVWRYNPFGAHRVMKGGFDSIECMVAVKRNIGRSLEGSRNQGLVSTSLPTEANGTQSKNEPVVWFGERVSDGISGEAARGSFGTDFGRRTSSGGQASTSGSVGYRGTVSTQGSFTRSAPQGKEAHSIQIYTAGTEGRIFKWTPGNELTTDVYAIDNDDLRGHEGPILCIAYDSDADLLITGSEDKTIRLWQLDSSVCAEDLQQADQERRQSEAPATAAASAAASAAPRRSLRSGADLSEPLTGHTDRVVALACCRDKIVASVSHDRSLRFWDIHKRVQIGCVEDAHEGTICDVAYSEERDEVATAGADCAIKIWCAVTRALKRVISGHTGDVTHVRWTSLRGGMWVTASEDGTIRTWLPDDGKCRSARSYKGAELSAYCFSFGDSGEPITAMLVDEHTGVILAATFGKAINCYDMDLNDVHKPYTGCKDVVRALAHVDERGIYLSASQDKCLRAWLAPSRKAAAAPASAQPEEGRKRSDTLFVIEEQVAALEEGHTPNVQQIEEAAARDSFSSAYARAHPLTVPRSLRGKEQWGPGLTREAGVAKKAGRRLTVDAAAAAAPDDPSVPPVTHAHLAGKLRELEENLQSAFYNPSDIPVRRSKGPTASLARTSNSRVNSRLGHGGNSSPKR</sequence>
<feature type="region of interest" description="Disordered" evidence="6">
    <location>
        <begin position="390"/>
        <end position="415"/>
    </location>
</feature>
<dbReference type="PROSITE" id="PS00678">
    <property type="entry name" value="WD_REPEATS_1"/>
    <property type="match status" value="2"/>
</dbReference>
<dbReference type="GO" id="GO:0005730">
    <property type="term" value="C:nucleolus"/>
    <property type="evidence" value="ECO:0000318"/>
    <property type="project" value="GO_Central"/>
</dbReference>
<feature type="repeat" description="WD" evidence="5">
    <location>
        <begin position="593"/>
        <end position="624"/>
    </location>
</feature>
<keyword evidence="4" id="KW-0539">Nucleus</keyword>
<evidence type="ECO:0000256" key="5">
    <source>
        <dbReference type="PROSITE-ProRule" id="PRU00221"/>
    </source>
</evidence>
<dbReference type="InterPro" id="IPR020472">
    <property type="entry name" value="WD40_PAC1"/>
</dbReference>
<feature type="compositionally biased region" description="Low complexity" evidence="6">
    <location>
        <begin position="399"/>
        <end position="412"/>
    </location>
</feature>
<feature type="repeat" description="WD" evidence="5">
    <location>
        <begin position="635"/>
        <end position="667"/>
    </location>
</feature>
<dbReference type="InterPro" id="IPR001680">
    <property type="entry name" value="WD40_rpt"/>
</dbReference>
<evidence type="ECO:0000256" key="1">
    <source>
        <dbReference type="ARBA" id="ARBA00004604"/>
    </source>
</evidence>
<proteinExistence type="predicted"/>
<dbReference type="OrthoDB" id="6262491at2759"/>
<dbReference type="STRING" id="105231.A0A1Y1IMV4"/>
<name>A0A1Y1IMV4_KLENI</name>
<dbReference type="PRINTS" id="PR00320">
    <property type="entry name" value="GPROTEINBRPT"/>
</dbReference>
<dbReference type="Proteomes" id="UP000054558">
    <property type="component" value="Unassembled WGS sequence"/>
</dbReference>
<evidence type="ECO:0000256" key="4">
    <source>
        <dbReference type="ARBA" id="ARBA00023242"/>
    </source>
</evidence>
<evidence type="ECO:0000256" key="3">
    <source>
        <dbReference type="ARBA" id="ARBA00022737"/>
    </source>
</evidence>
<dbReference type="InterPro" id="IPR019775">
    <property type="entry name" value="WD40_repeat_CS"/>
</dbReference>
<dbReference type="OMA" id="QSNVGHT"/>
<feature type="repeat" description="WD" evidence="5">
    <location>
        <begin position="551"/>
        <end position="583"/>
    </location>
</feature>
<feature type="repeat" description="WD" evidence="5">
    <location>
        <begin position="194"/>
        <end position="226"/>
    </location>
</feature>
<feature type="repeat" description="WD" evidence="5">
    <location>
        <begin position="10"/>
        <end position="51"/>
    </location>
</feature>
<keyword evidence="3" id="KW-0677">Repeat</keyword>
<feature type="repeat" description="WD" evidence="5">
    <location>
        <begin position="469"/>
        <end position="510"/>
    </location>
</feature>
<dbReference type="SUPFAM" id="SSF50978">
    <property type="entry name" value="WD40 repeat-like"/>
    <property type="match status" value="1"/>
</dbReference>
<evidence type="ECO:0000313" key="8">
    <source>
        <dbReference type="Proteomes" id="UP000054558"/>
    </source>
</evidence>
<dbReference type="InterPro" id="IPR036322">
    <property type="entry name" value="WD40_repeat_dom_sf"/>
</dbReference>
<evidence type="ECO:0000313" key="7">
    <source>
        <dbReference type="EMBL" id="GAQ91432.1"/>
    </source>
</evidence>
<dbReference type="InterPro" id="IPR011047">
    <property type="entry name" value="Quinoprotein_ADH-like_sf"/>
</dbReference>
<feature type="region of interest" description="Disordered" evidence="6">
    <location>
        <begin position="513"/>
        <end position="548"/>
    </location>
</feature>
<protein>
    <submittedName>
        <fullName evidence="7">Uncharacterized protein</fullName>
    </submittedName>
</protein>
<dbReference type="SUPFAM" id="SSF50998">
    <property type="entry name" value="Quinoprotein alcohol dehydrogenase-like"/>
    <property type="match status" value="1"/>
</dbReference>
<organism evidence="7 8">
    <name type="scientific">Klebsormidium nitens</name>
    <name type="common">Green alga</name>
    <name type="synonym">Ulothrix nitens</name>
    <dbReference type="NCBI Taxonomy" id="105231"/>
    <lineage>
        <taxon>Eukaryota</taxon>
        <taxon>Viridiplantae</taxon>
        <taxon>Streptophyta</taxon>
        <taxon>Klebsormidiophyceae</taxon>
        <taxon>Klebsormidiales</taxon>
        <taxon>Klebsormidiaceae</taxon>
        <taxon>Klebsormidium</taxon>
    </lineage>
</organism>
<feature type="region of interest" description="Disordered" evidence="6">
    <location>
        <begin position="348"/>
        <end position="367"/>
    </location>
</feature>
<feature type="compositionally biased region" description="Low complexity" evidence="6">
    <location>
        <begin position="522"/>
        <end position="545"/>
    </location>
</feature>
<dbReference type="EMBL" id="DF237733">
    <property type="protein sequence ID" value="GAQ91432.1"/>
    <property type="molecule type" value="Genomic_DNA"/>
</dbReference>
<gene>
    <name evidence="7" type="ORF">KFL_007840020</name>
</gene>
<feature type="compositionally biased region" description="Polar residues" evidence="6">
    <location>
        <begin position="917"/>
        <end position="926"/>
    </location>
</feature>
<evidence type="ECO:0000256" key="2">
    <source>
        <dbReference type="ARBA" id="ARBA00022574"/>
    </source>
</evidence>
<comment type="subcellular location">
    <subcellularLocation>
        <location evidence="1">Nucleus</location>
        <location evidence="1">Nucleolus</location>
    </subcellularLocation>
</comment>
<accession>A0A1Y1IMV4</accession>
<keyword evidence="2 5" id="KW-0853">WD repeat</keyword>
<dbReference type="PROSITE" id="PS50082">
    <property type="entry name" value="WD_REPEATS_2"/>
    <property type="match status" value="7"/>
</dbReference>
<evidence type="ECO:0000256" key="6">
    <source>
        <dbReference type="SAM" id="MobiDB-lite"/>
    </source>
</evidence>
<feature type="region of interest" description="Disordered" evidence="6">
    <location>
        <begin position="902"/>
        <end position="939"/>
    </location>
</feature>
<dbReference type="SMART" id="SM00320">
    <property type="entry name" value="WD40"/>
    <property type="match status" value="12"/>
</dbReference>
<keyword evidence="8" id="KW-1185">Reference proteome</keyword>
<dbReference type="AlphaFoldDB" id="A0A1Y1IMV4"/>
<dbReference type="PANTHER" id="PTHR19848:SF0">
    <property type="entry name" value="NOTCHLESS PROTEIN HOMOLOG 1"/>
    <property type="match status" value="1"/>
</dbReference>
<dbReference type="Gene3D" id="2.130.10.10">
    <property type="entry name" value="YVTN repeat-like/Quinoprotein amine dehydrogenase"/>
    <property type="match status" value="4"/>
</dbReference>
<dbReference type="InterPro" id="IPR015943">
    <property type="entry name" value="WD40/YVTN_repeat-like_dom_sf"/>
</dbReference>
<reference evidence="7 8" key="1">
    <citation type="journal article" date="2014" name="Nat. Commun.">
        <title>Klebsormidium flaccidum genome reveals primary factors for plant terrestrial adaptation.</title>
        <authorList>
            <person name="Hori K."/>
            <person name="Maruyama F."/>
            <person name="Fujisawa T."/>
            <person name="Togashi T."/>
            <person name="Yamamoto N."/>
            <person name="Seo M."/>
            <person name="Sato S."/>
            <person name="Yamada T."/>
            <person name="Mori H."/>
            <person name="Tajima N."/>
            <person name="Moriyama T."/>
            <person name="Ikeuchi M."/>
            <person name="Watanabe M."/>
            <person name="Wada H."/>
            <person name="Kobayashi K."/>
            <person name="Saito M."/>
            <person name="Masuda T."/>
            <person name="Sasaki-Sekimoto Y."/>
            <person name="Mashiguchi K."/>
            <person name="Awai K."/>
            <person name="Shimojima M."/>
            <person name="Masuda S."/>
            <person name="Iwai M."/>
            <person name="Nobusawa T."/>
            <person name="Narise T."/>
            <person name="Kondo S."/>
            <person name="Saito H."/>
            <person name="Sato R."/>
            <person name="Murakawa M."/>
            <person name="Ihara Y."/>
            <person name="Oshima-Yamada Y."/>
            <person name="Ohtaka K."/>
            <person name="Satoh M."/>
            <person name="Sonobe K."/>
            <person name="Ishii M."/>
            <person name="Ohtani R."/>
            <person name="Kanamori-Sato M."/>
            <person name="Honoki R."/>
            <person name="Miyazaki D."/>
            <person name="Mochizuki H."/>
            <person name="Umetsu J."/>
            <person name="Higashi K."/>
            <person name="Shibata D."/>
            <person name="Kamiya Y."/>
            <person name="Sato N."/>
            <person name="Nakamura Y."/>
            <person name="Tabata S."/>
            <person name="Ida S."/>
            <person name="Kurokawa K."/>
            <person name="Ohta H."/>
        </authorList>
    </citation>
    <scope>NUCLEOTIDE SEQUENCE [LARGE SCALE GENOMIC DNA]</scope>
    <source>
        <strain evidence="7 8">NIES-2285</strain>
    </source>
</reference>
<feature type="repeat" description="WD" evidence="5">
    <location>
        <begin position="52"/>
        <end position="84"/>
    </location>
</feature>
<dbReference type="PANTHER" id="PTHR19848">
    <property type="entry name" value="WD40 REPEAT PROTEIN"/>
    <property type="match status" value="1"/>
</dbReference>
<dbReference type="PROSITE" id="PS50294">
    <property type="entry name" value="WD_REPEATS_REGION"/>
    <property type="match status" value="6"/>
</dbReference>